<evidence type="ECO:0000313" key="3">
    <source>
        <dbReference type="EMBL" id="PWA88868.1"/>
    </source>
</evidence>
<sequence length="92" mass="10926">MMDPTSTGRGVRQFKTYLLHRLQKEEVETETRLAKTDPSQIQKYYQNFYEKNIREGQYTKKHEEMAKIYQIASVLYDVLRTVVPPSKVEPEV</sequence>
<proteinExistence type="predicted"/>
<dbReference type="STRING" id="35608.A0A2U1PSX0"/>
<gene>
    <name evidence="3" type="ORF">CTI12_AA057400</name>
</gene>
<dbReference type="EMBL" id="PKPP01000770">
    <property type="protein sequence ID" value="PWA88868.1"/>
    <property type="molecule type" value="Genomic_DNA"/>
</dbReference>
<keyword evidence="4" id="KW-1185">Reference proteome</keyword>
<comment type="caution">
    <text evidence="3">The sequence shown here is derived from an EMBL/GenBank/DDBJ whole genome shotgun (WGS) entry which is preliminary data.</text>
</comment>
<dbReference type="GO" id="GO:0012505">
    <property type="term" value="C:endomembrane system"/>
    <property type="evidence" value="ECO:0007669"/>
    <property type="project" value="UniProtKB-SubCell"/>
</dbReference>
<evidence type="ECO:0000313" key="4">
    <source>
        <dbReference type="Proteomes" id="UP000245207"/>
    </source>
</evidence>
<dbReference type="Proteomes" id="UP000245207">
    <property type="component" value="Unassembled WGS sequence"/>
</dbReference>
<reference evidence="3 4" key="1">
    <citation type="journal article" date="2018" name="Mol. Plant">
        <title>The genome of Artemisia annua provides insight into the evolution of Asteraceae family and artemisinin biosynthesis.</title>
        <authorList>
            <person name="Shen Q."/>
            <person name="Zhang L."/>
            <person name="Liao Z."/>
            <person name="Wang S."/>
            <person name="Yan T."/>
            <person name="Shi P."/>
            <person name="Liu M."/>
            <person name="Fu X."/>
            <person name="Pan Q."/>
            <person name="Wang Y."/>
            <person name="Lv Z."/>
            <person name="Lu X."/>
            <person name="Zhang F."/>
            <person name="Jiang W."/>
            <person name="Ma Y."/>
            <person name="Chen M."/>
            <person name="Hao X."/>
            <person name="Li L."/>
            <person name="Tang Y."/>
            <person name="Lv G."/>
            <person name="Zhou Y."/>
            <person name="Sun X."/>
            <person name="Brodelius P.E."/>
            <person name="Rose J.K.C."/>
            <person name="Tang K."/>
        </authorList>
    </citation>
    <scope>NUCLEOTIDE SEQUENCE [LARGE SCALE GENOMIC DNA]</scope>
    <source>
        <strain evidence="4">cv. Huhao1</strain>
        <tissue evidence="3">Leaf</tissue>
    </source>
</reference>
<dbReference type="InterPro" id="IPR023175">
    <property type="entry name" value="Vta1/CALS_N_sf"/>
</dbReference>
<accession>A0A2U1PSX0</accession>
<organism evidence="3 4">
    <name type="scientific">Artemisia annua</name>
    <name type="common">Sweet wormwood</name>
    <dbReference type="NCBI Taxonomy" id="35608"/>
    <lineage>
        <taxon>Eukaryota</taxon>
        <taxon>Viridiplantae</taxon>
        <taxon>Streptophyta</taxon>
        <taxon>Embryophyta</taxon>
        <taxon>Tracheophyta</taxon>
        <taxon>Spermatophyta</taxon>
        <taxon>Magnoliopsida</taxon>
        <taxon>eudicotyledons</taxon>
        <taxon>Gunneridae</taxon>
        <taxon>Pentapetalae</taxon>
        <taxon>asterids</taxon>
        <taxon>campanulids</taxon>
        <taxon>Asterales</taxon>
        <taxon>Asteraceae</taxon>
        <taxon>Asteroideae</taxon>
        <taxon>Anthemideae</taxon>
        <taxon>Artemisiinae</taxon>
        <taxon>Artemisia</taxon>
    </lineage>
</organism>
<dbReference type="AlphaFoldDB" id="A0A2U1PSX0"/>
<evidence type="ECO:0000256" key="2">
    <source>
        <dbReference type="ARBA" id="ARBA00023136"/>
    </source>
</evidence>
<protein>
    <submittedName>
        <fullName evidence="3">Callose synthase 7</fullName>
    </submittedName>
</protein>
<comment type="subcellular location">
    <subcellularLocation>
        <location evidence="1">Endomembrane system</location>
    </subcellularLocation>
</comment>
<dbReference type="OrthoDB" id="1880850at2759"/>
<dbReference type="Gene3D" id="1.25.40.270">
    <property type="entry name" value="Vacuolar protein sorting-associated protein vta1"/>
    <property type="match status" value="1"/>
</dbReference>
<name>A0A2U1PSX0_ARTAN</name>
<keyword evidence="2" id="KW-0472">Membrane</keyword>
<evidence type="ECO:0000256" key="1">
    <source>
        <dbReference type="ARBA" id="ARBA00004308"/>
    </source>
</evidence>